<evidence type="ECO:0000256" key="9">
    <source>
        <dbReference type="ARBA" id="ARBA00022692"/>
    </source>
</evidence>
<keyword evidence="19" id="KW-1185">Reference proteome</keyword>
<keyword evidence="8 16" id="KW-0808">Transferase</keyword>
<evidence type="ECO:0000256" key="16">
    <source>
        <dbReference type="RuleBase" id="RU003938"/>
    </source>
</evidence>
<accession>A0AAQ3ML61</accession>
<proteinExistence type="inferred from homology"/>
<keyword evidence="7" id="KW-0444">Lipid biosynthesis</keyword>
<evidence type="ECO:0000256" key="7">
    <source>
        <dbReference type="ARBA" id="ARBA00022516"/>
    </source>
</evidence>
<keyword evidence="12" id="KW-0443">Lipid metabolism</keyword>
<feature type="transmembrane region" description="Helical" evidence="17">
    <location>
        <begin position="237"/>
        <end position="261"/>
    </location>
</feature>
<comment type="pathway">
    <text evidence="4">Lipid metabolism.</text>
</comment>
<reference evidence="18 19" key="1">
    <citation type="journal article" date="2023" name="Life. Sci Alliance">
        <title>Evolutionary insights into 3D genome organization and epigenetic landscape of Vigna mungo.</title>
        <authorList>
            <person name="Junaid A."/>
            <person name="Singh B."/>
            <person name="Bhatia S."/>
        </authorList>
    </citation>
    <scope>NUCLEOTIDE SEQUENCE [LARGE SCALE GENOMIC DNA]</scope>
    <source>
        <strain evidence="18">Urdbean</strain>
    </source>
</reference>
<organism evidence="18 19">
    <name type="scientific">Vigna mungo</name>
    <name type="common">Black gram</name>
    <name type="synonym">Phaseolus mungo</name>
    <dbReference type="NCBI Taxonomy" id="3915"/>
    <lineage>
        <taxon>Eukaryota</taxon>
        <taxon>Viridiplantae</taxon>
        <taxon>Streptophyta</taxon>
        <taxon>Embryophyta</taxon>
        <taxon>Tracheophyta</taxon>
        <taxon>Spermatophyta</taxon>
        <taxon>Magnoliopsida</taxon>
        <taxon>eudicotyledons</taxon>
        <taxon>Gunneridae</taxon>
        <taxon>Pentapetalae</taxon>
        <taxon>rosids</taxon>
        <taxon>fabids</taxon>
        <taxon>Fabales</taxon>
        <taxon>Fabaceae</taxon>
        <taxon>Papilionoideae</taxon>
        <taxon>50 kb inversion clade</taxon>
        <taxon>NPAAA clade</taxon>
        <taxon>indigoferoid/millettioid clade</taxon>
        <taxon>Phaseoleae</taxon>
        <taxon>Vigna</taxon>
    </lineage>
</organism>
<evidence type="ECO:0000256" key="3">
    <source>
        <dbReference type="ARBA" id="ARBA00005119"/>
    </source>
</evidence>
<protein>
    <recommendedName>
        <fullName evidence="6 16">Phosphatidate cytidylyltransferase</fullName>
        <ecNumber evidence="6 16">2.7.7.41</ecNumber>
    </recommendedName>
</protein>
<evidence type="ECO:0000256" key="5">
    <source>
        <dbReference type="ARBA" id="ARBA00010185"/>
    </source>
</evidence>
<evidence type="ECO:0000256" key="6">
    <source>
        <dbReference type="ARBA" id="ARBA00012487"/>
    </source>
</evidence>
<evidence type="ECO:0000256" key="2">
    <source>
        <dbReference type="ARBA" id="ARBA00004141"/>
    </source>
</evidence>
<evidence type="ECO:0000256" key="13">
    <source>
        <dbReference type="ARBA" id="ARBA00023136"/>
    </source>
</evidence>
<evidence type="ECO:0000256" key="17">
    <source>
        <dbReference type="SAM" id="Phobius"/>
    </source>
</evidence>
<comment type="similarity">
    <text evidence="5 16">Belongs to the CDS family.</text>
</comment>
<evidence type="ECO:0000256" key="14">
    <source>
        <dbReference type="ARBA" id="ARBA00023209"/>
    </source>
</evidence>
<dbReference type="GO" id="GO:0004605">
    <property type="term" value="F:phosphatidate cytidylyltransferase activity"/>
    <property type="evidence" value="ECO:0007669"/>
    <property type="project" value="UniProtKB-EC"/>
</dbReference>
<dbReference type="EC" id="2.7.7.41" evidence="6 16"/>
<dbReference type="Pfam" id="PF01148">
    <property type="entry name" value="CTP_transf_1"/>
    <property type="match status" value="1"/>
</dbReference>
<evidence type="ECO:0000256" key="4">
    <source>
        <dbReference type="ARBA" id="ARBA00005189"/>
    </source>
</evidence>
<comment type="pathway">
    <text evidence="3 16">Phospholipid metabolism; CDP-diacylglycerol biosynthesis; CDP-diacylglycerol from sn-glycerol 3-phosphate: step 3/3.</text>
</comment>
<dbReference type="PANTHER" id="PTHR47101">
    <property type="entry name" value="PHOSPHATIDATE CYTIDYLYLTRANSFERASE 5, CHLOROPLASTIC"/>
    <property type="match status" value="1"/>
</dbReference>
<dbReference type="GO" id="GO:0016020">
    <property type="term" value="C:membrane"/>
    <property type="evidence" value="ECO:0007669"/>
    <property type="project" value="UniProtKB-SubCell"/>
</dbReference>
<keyword evidence="10 16" id="KW-0548">Nucleotidyltransferase</keyword>
<evidence type="ECO:0000256" key="12">
    <source>
        <dbReference type="ARBA" id="ARBA00023098"/>
    </source>
</evidence>
<evidence type="ECO:0000256" key="1">
    <source>
        <dbReference type="ARBA" id="ARBA00001698"/>
    </source>
</evidence>
<dbReference type="AlphaFoldDB" id="A0AAQ3ML61"/>
<feature type="transmembrane region" description="Helical" evidence="17">
    <location>
        <begin position="267"/>
        <end position="291"/>
    </location>
</feature>
<evidence type="ECO:0000313" key="19">
    <source>
        <dbReference type="Proteomes" id="UP001374535"/>
    </source>
</evidence>
<keyword evidence="9 16" id="KW-0812">Transmembrane</keyword>
<dbReference type="PROSITE" id="PS01315">
    <property type="entry name" value="CDS"/>
    <property type="match status" value="1"/>
</dbReference>
<evidence type="ECO:0000313" key="18">
    <source>
        <dbReference type="EMBL" id="WVY92899.1"/>
    </source>
</evidence>
<sequence length="407" mass="43375">MAHFRLTNSLSSPLPEKLVPFSSQSLILHHPFYFAKPKPLIRLARRTGPPLVLAAVGQAEPNRLPQTNAPQVLPEEEEDLPSKSQQQGSQLRNRVVFGLGIGIGVGGVVLAGGWVFATAIAAAVFTGAREYFELVRSRGITEGMTPPPRYVSRVCSVICALMPLFVMYRGHVDVSVSSAAFVLATALLLQRGSPRFAQLSSAIFGLFYCGYLPSFWVKLRCGLAAPALNTSAFKFDYLHAVAALISTMNQMPGLGATWPILLGGQAHWTVGLVATLITISSVIAADTFAFLGGKAFGRTPLTSISPKKTWEGTIIGFCGCIVTSVVLSKVLSWPISLSSAIALGVLSFLGSVFGDLTESMIKRDAGVKDSGTLIPGHGGILDRVDSYLFTGALAYNLINTFLPLYGV</sequence>
<comment type="subcellular location">
    <subcellularLocation>
        <location evidence="2">Membrane</location>
        <topology evidence="2">Multi-pass membrane protein</topology>
    </subcellularLocation>
</comment>
<evidence type="ECO:0000256" key="10">
    <source>
        <dbReference type="ARBA" id="ARBA00022695"/>
    </source>
</evidence>
<feature type="transmembrane region" description="Helical" evidence="17">
    <location>
        <begin position="337"/>
        <end position="356"/>
    </location>
</feature>
<feature type="transmembrane region" description="Helical" evidence="17">
    <location>
        <begin position="196"/>
        <end position="217"/>
    </location>
</feature>
<dbReference type="EMBL" id="CP144691">
    <property type="protein sequence ID" value="WVY92899.1"/>
    <property type="molecule type" value="Genomic_DNA"/>
</dbReference>
<evidence type="ECO:0000256" key="15">
    <source>
        <dbReference type="ARBA" id="ARBA00023264"/>
    </source>
</evidence>
<dbReference type="GO" id="GO:0008654">
    <property type="term" value="P:phospholipid biosynthetic process"/>
    <property type="evidence" value="ECO:0007669"/>
    <property type="project" value="UniProtKB-KW"/>
</dbReference>
<feature type="transmembrane region" description="Helical" evidence="17">
    <location>
        <begin position="95"/>
        <end position="125"/>
    </location>
</feature>
<comment type="catalytic activity">
    <reaction evidence="1 16">
        <text>a 1,2-diacyl-sn-glycero-3-phosphate + CTP + H(+) = a CDP-1,2-diacyl-sn-glycerol + diphosphate</text>
        <dbReference type="Rhea" id="RHEA:16229"/>
        <dbReference type="ChEBI" id="CHEBI:15378"/>
        <dbReference type="ChEBI" id="CHEBI:33019"/>
        <dbReference type="ChEBI" id="CHEBI:37563"/>
        <dbReference type="ChEBI" id="CHEBI:58332"/>
        <dbReference type="ChEBI" id="CHEBI:58608"/>
        <dbReference type="EC" id="2.7.7.41"/>
    </reaction>
</comment>
<keyword evidence="14" id="KW-0594">Phospholipid biosynthesis</keyword>
<name>A0AAQ3ML61_VIGMU</name>
<keyword evidence="15" id="KW-1208">Phospholipid metabolism</keyword>
<keyword evidence="11 17" id="KW-1133">Transmembrane helix</keyword>
<dbReference type="PANTHER" id="PTHR47101:SF1">
    <property type="entry name" value="PHOSPHATIDATE CYTIDYLYLTRANSFERASE 4, CHLOROPLASTIC"/>
    <property type="match status" value="1"/>
</dbReference>
<gene>
    <name evidence="18" type="ORF">V8G54_031987</name>
</gene>
<feature type="transmembrane region" description="Helical" evidence="17">
    <location>
        <begin position="174"/>
        <end position="190"/>
    </location>
</feature>
<dbReference type="InterPro" id="IPR000374">
    <property type="entry name" value="PC_trans"/>
</dbReference>
<keyword evidence="13 17" id="KW-0472">Membrane</keyword>
<evidence type="ECO:0000256" key="8">
    <source>
        <dbReference type="ARBA" id="ARBA00022679"/>
    </source>
</evidence>
<evidence type="ECO:0000256" key="11">
    <source>
        <dbReference type="ARBA" id="ARBA00022989"/>
    </source>
</evidence>
<dbReference type="Proteomes" id="UP001374535">
    <property type="component" value="Chromosome 10"/>
</dbReference>